<comment type="caution">
    <text evidence="5">Lacks conserved residue(s) required for the propagation of feature annotation.</text>
</comment>
<evidence type="ECO:0000313" key="7">
    <source>
        <dbReference type="Proteomes" id="UP000192578"/>
    </source>
</evidence>
<feature type="transmembrane region" description="Helical" evidence="5">
    <location>
        <begin position="111"/>
        <end position="130"/>
    </location>
</feature>
<organism evidence="6 7">
    <name type="scientific">Hypsibius exemplaris</name>
    <name type="common">Freshwater tardigrade</name>
    <dbReference type="NCBI Taxonomy" id="2072580"/>
    <lineage>
        <taxon>Eukaryota</taxon>
        <taxon>Metazoa</taxon>
        <taxon>Ecdysozoa</taxon>
        <taxon>Tardigrada</taxon>
        <taxon>Eutardigrada</taxon>
        <taxon>Parachela</taxon>
        <taxon>Hypsibioidea</taxon>
        <taxon>Hypsibiidae</taxon>
        <taxon>Hypsibius</taxon>
    </lineage>
</organism>
<keyword evidence="4 5" id="KW-0472">Membrane</keyword>
<comment type="subcellular location">
    <subcellularLocation>
        <location evidence="1">Membrane</location>
        <topology evidence="1">Multi-pass membrane protein</topology>
    </subcellularLocation>
</comment>
<dbReference type="PANTHER" id="PTHR23291">
    <property type="entry name" value="BAX INHIBITOR-RELATED"/>
    <property type="match status" value="1"/>
</dbReference>
<feature type="transmembrane region" description="Helical" evidence="5">
    <location>
        <begin position="201"/>
        <end position="219"/>
    </location>
</feature>
<keyword evidence="3 5" id="KW-1133">Transmembrane helix</keyword>
<comment type="similarity">
    <text evidence="5">Belongs to the BI1 family.</text>
</comment>
<name>A0A1W0WCB5_HYPEX</name>
<feature type="transmembrane region" description="Helical" evidence="5">
    <location>
        <begin position="256"/>
        <end position="276"/>
    </location>
</feature>
<evidence type="ECO:0000313" key="6">
    <source>
        <dbReference type="EMBL" id="OQV12820.1"/>
    </source>
</evidence>
<evidence type="ECO:0000256" key="3">
    <source>
        <dbReference type="ARBA" id="ARBA00022989"/>
    </source>
</evidence>
<dbReference type="InterPro" id="IPR006214">
    <property type="entry name" value="Bax_inhibitor_1-related"/>
</dbReference>
<dbReference type="AlphaFoldDB" id="A0A1W0WCB5"/>
<feature type="transmembrane region" description="Helical" evidence="5">
    <location>
        <begin position="142"/>
        <end position="161"/>
    </location>
</feature>
<dbReference type="Pfam" id="PF01027">
    <property type="entry name" value="Bax1-I"/>
    <property type="match status" value="1"/>
</dbReference>
<sequence>MSLFRLTCSSIVPRTIFRTQIRNLTEEAPRMRRADILARQKMGGKQPTFKESLMAPATDTAFNVGKLALAGGAALGIGALCFYGAGMSRQASILDQAMMWPQYVQERIRSTYSYLGVTLGVTAGSAYLVAKSPQIMNMMMRSGWMSMIATMALLIGTGMLAQSIPYENTGSKHAAWLLHAAAVGAVIAPLTLLGGPLMLKASLYTAGIVGGLSAVAASAPSDKFLMMAGPLAIGLGVVVAASIGSAFVAPTTALGAGMYSISMYGGLLLFSGMMLYNTQQVVRVAETYPLSAERGRGYDPINQMIGLYMNIINIFVRVAMLLAGGGNRRR</sequence>
<feature type="transmembrane region" description="Helical" evidence="5">
    <location>
        <begin position="173"/>
        <end position="194"/>
    </location>
</feature>
<reference evidence="7" key="1">
    <citation type="submission" date="2017-01" db="EMBL/GenBank/DDBJ databases">
        <title>Comparative genomics of anhydrobiosis in the tardigrade Hypsibius dujardini.</title>
        <authorList>
            <person name="Yoshida Y."/>
            <person name="Koutsovoulos G."/>
            <person name="Laetsch D."/>
            <person name="Stevens L."/>
            <person name="Kumar S."/>
            <person name="Horikawa D."/>
            <person name="Ishino K."/>
            <person name="Komine S."/>
            <person name="Tomita M."/>
            <person name="Blaxter M."/>
            <person name="Arakawa K."/>
        </authorList>
    </citation>
    <scope>NUCLEOTIDE SEQUENCE [LARGE SCALE GENOMIC DNA]</scope>
    <source>
        <strain evidence="7">Z151</strain>
    </source>
</reference>
<evidence type="ECO:0000256" key="1">
    <source>
        <dbReference type="ARBA" id="ARBA00004141"/>
    </source>
</evidence>
<evidence type="ECO:0000256" key="5">
    <source>
        <dbReference type="RuleBase" id="RU004379"/>
    </source>
</evidence>
<gene>
    <name evidence="6" type="ORF">BV898_12949</name>
</gene>
<keyword evidence="2 5" id="KW-0812">Transmembrane</keyword>
<accession>A0A1W0WCB5</accession>
<dbReference type="Proteomes" id="UP000192578">
    <property type="component" value="Unassembled WGS sequence"/>
</dbReference>
<dbReference type="OrthoDB" id="6285520at2759"/>
<protein>
    <submittedName>
        <fullName evidence="6">Growth hormone-inducible transmembrane protein</fullName>
    </submittedName>
</protein>
<feature type="transmembrane region" description="Helical" evidence="5">
    <location>
        <begin position="67"/>
        <end position="91"/>
    </location>
</feature>
<dbReference type="PANTHER" id="PTHR23291:SF112">
    <property type="entry name" value="GROWTH HORMONE-INDUCIBLE TRANSMEMBRANE PROTEIN"/>
    <property type="match status" value="1"/>
</dbReference>
<feature type="transmembrane region" description="Helical" evidence="5">
    <location>
        <begin position="225"/>
        <end position="249"/>
    </location>
</feature>
<comment type="caution">
    <text evidence="6">The sequence shown here is derived from an EMBL/GenBank/DDBJ whole genome shotgun (WGS) entry which is preliminary data.</text>
</comment>
<dbReference type="EMBL" id="MTYJ01000136">
    <property type="protein sequence ID" value="OQV12820.1"/>
    <property type="molecule type" value="Genomic_DNA"/>
</dbReference>
<evidence type="ECO:0000256" key="4">
    <source>
        <dbReference type="ARBA" id="ARBA00023136"/>
    </source>
</evidence>
<dbReference type="GO" id="GO:0005743">
    <property type="term" value="C:mitochondrial inner membrane"/>
    <property type="evidence" value="ECO:0007669"/>
    <property type="project" value="TreeGrafter"/>
</dbReference>
<evidence type="ECO:0000256" key="2">
    <source>
        <dbReference type="ARBA" id="ARBA00022692"/>
    </source>
</evidence>
<keyword evidence="7" id="KW-1185">Reference proteome</keyword>
<proteinExistence type="inferred from homology"/>
<feature type="transmembrane region" description="Helical" evidence="5">
    <location>
        <begin position="305"/>
        <end position="324"/>
    </location>
</feature>